<dbReference type="GO" id="GO:0000209">
    <property type="term" value="P:protein polyubiquitination"/>
    <property type="evidence" value="ECO:0007669"/>
    <property type="project" value="TreeGrafter"/>
</dbReference>
<evidence type="ECO:0000256" key="3">
    <source>
        <dbReference type="ARBA" id="ARBA00022771"/>
    </source>
</evidence>
<dbReference type="SMART" id="SM00184">
    <property type="entry name" value="RING"/>
    <property type="match status" value="1"/>
</dbReference>
<feature type="repeat" description="NHL" evidence="6">
    <location>
        <begin position="564"/>
        <end position="607"/>
    </location>
</feature>
<dbReference type="InterPro" id="IPR017907">
    <property type="entry name" value="Znf_RING_CS"/>
</dbReference>
<evidence type="ECO:0000259" key="8">
    <source>
        <dbReference type="PROSITE" id="PS50089"/>
    </source>
</evidence>
<dbReference type="InterPro" id="IPR001841">
    <property type="entry name" value="Znf_RING"/>
</dbReference>
<dbReference type="PANTHER" id="PTHR24104">
    <property type="entry name" value="E3 UBIQUITIN-PROTEIN LIGASE NHLRC1-RELATED"/>
    <property type="match status" value="1"/>
</dbReference>
<sequence length="647" mass="71835">MSDVIRSPVSLTTSNEFIQGQKERRFKKAAVNLKLHIAKNNSISSGNTSSSPVSVNPITSEPFNALGELLQCGICLERLSSPRMLPCQHTFCLSCLKTHVTARNLKLEIGGKPNSPNSTSKGSPKFTVESEIKSMVCPVCQRNVILEKGLDSIEQLPRNLYLQSLLKVVEGNSVPQTQTETYRCVSCQTISKQQEQVCQHCMQIFCNICWNEHLAELESNLDLLIKQLNESEDKLQHKLDNFENRCDTLQEKIKKATVKKIEEIRSIEQQTLKEVEGIKKEGKVASDVLSDGIHSLKEDIKSKSKSRNNTQKVTTYLNLHNHTSKLLDQINYFGEARINFDPETFKLEQISEGIYNDIEDGQQHLFQISDPLESIESMAKHYKSRSFSPKLLWNKCPRPAGLGIPPWDDSKLFIAATDSHDVLVVDRNKFKLVTRISTPEMSCPAGITFCPKRKEIFVSDKWKHCIHVFSKSGEYLRNIGNLRLHGPDGIAMGPNDELIICDCGNDRVLLVDPSTGEKVGTIGVQNGVTHLNFPTSVAVYGDKIIIADSGNNRVKTFNVNGDLLQEFGSFGKNPGQFRSAEVVAVDSLGFVLVGDAGNARIQVFKPDGTVVKILGSKGGFGWVSGILVTSSLDIIASDVKTKSLRIF</sequence>
<dbReference type="Gene3D" id="3.30.40.10">
    <property type="entry name" value="Zinc/RING finger domain, C3HC4 (zinc finger)"/>
    <property type="match status" value="1"/>
</dbReference>
<dbReference type="PANTHER" id="PTHR24104:SF20">
    <property type="entry name" value="RING-TYPE DOMAIN-CONTAINING PROTEIN"/>
    <property type="match status" value="1"/>
</dbReference>
<dbReference type="InterPro" id="IPR011042">
    <property type="entry name" value="6-blade_b-propeller_TolB-like"/>
</dbReference>
<dbReference type="PROSITE" id="PS50089">
    <property type="entry name" value="ZF_RING_2"/>
    <property type="match status" value="1"/>
</dbReference>
<evidence type="ECO:0000313" key="9">
    <source>
        <dbReference type="Proteomes" id="UP000504635"/>
    </source>
</evidence>
<dbReference type="InterPro" id="IPR027370">
    <property type="entry name" value="Znf-RING_euk"/>
</dbReference>
<dbReference type="AlphaFoldDB" id="A0A6J2YQN7"/>
<dbReference type="RefSeq" id="XP_030765105.1">
    <property type="nucleotide sequence ID" value="XM_030909245.1"/>
</dbReference>
<dbReference type="CDD" id="cd05819">
    <property type="entry name" value="NHL"/>
    <property type="match status" value="1"/>
</dbReference>
<evidence type="ECO:0000313" key="10">
    <source>
        <dbReference type="RefSeq" id="XP_030765105.1"/>
    </source>
</evidence>
<dbReference type="InterPro" id="IPR050952">
    <property type="entry name" value="TRIM-NHL_E3_ligases"/>
</dbReference>
<keyword evidence="4" id="KW-0862">Zinc</keyword>
<dbReference type="Pfam" id="PF13445">
    <property type="entry name" value="zf-RING_UBOX"/>
    <property type="match status" value="1"/>
</dbReference>
<evidence type="ECO:0000256" key="4">
    <source>
        <dbReference type="ARBA" id="ARBA00022833"/>
    </source>
</evidence>
<dbReference type="InParanoid" id="A0A6J2YQN7"/>
<keyword evidence="1" id="KW-0479">Metal-binding</keyword>
<dbReference type="SUPFAM" id="SSF101898">
    <property type="entry name" value="NHL repeat"/>
    <property type="match status" value="1"/>
</dbReference>
<dbReference type="GO" id="GO:0008270">
    <property type="term" value="F:zinc ion binding"/>
    <property type="evidence" value="ECO:0007669"/>
    <property type="project" value="UniProtKB-KW"/>
</dbReference>
<proteinExistence type="predicted"/>
<dbReference type="SUPFAM" id="SSF57850">
    <property type="entry name" value="RING/U-box"/>
    <property type="match status" value="1"/>
</dbReference>
<protein>
    <submittedName>
        <fullName evidence="10">Tripartite motif-containing protein 3-like</fullName>
    </submittedName>
</protein>
<organism evidence="9 10">
    <name type="scientific">Sitophilus oryzae</name>
    <name type="common">Rice weevil</name>
    <name type="synonym">Curculio oryzae</name>
    <dbReference type="NCBI Taxonomy" id="7048"/>
    <lineage>
        <taxon>Eukaryota</taxon>
        <taxon>Metazoa</taxon>
        <taxon>Ecdysozoa</taxon>
        <taxon>Arthropoda</taxon>
        <taxon>Hexapoda</taxon>
        <taxon>Insecta</taxon>
        <taxon>Pterygota</taxon>
        <taxon>Neoptera</taxon>
        <taxon>Endopterygota</taxon>
        <taxon>Coleoptera</taxon>
        <taxon>Polyphaga</taxon>
        <taxon>Cucujiformia</taxon>
        <taxon>Curculionidae</taxon>
        <taxon>Dryophthorinae</taxon>
        <taxon>Sitophilus</taxon>
    </lineage>
</organism>
<dbReference type="PROSITE" id="PS51125">
    <property type="entry name" value="NHL"/>
    <property type="match status" value="2"/>
</dbReference>
<name>A0A6J2YQN7_SITOR</name>
<accession>A0A6J2YQN7</accession>
<feature type="repeat" description="NHL" evidence="6">
    <location>
        <begin position="429"/>
        <end position="472"/>
    </location>
</feature>
<feature type="coiled-coil region" evidence="7">
    <location>
        <begin position="214"/>
        <end position="259"/>
    </location>
</feature>
<dbReference type="GeneID" id="115889295"/>
<dbReference type="InterPro" id="IPR013083">
    <property type="entry name" value="Znf_RING/FYVE/PHD"/>
</dbReference>
<dbReference type="GO" id="GO:0043161">
    <property type="term" value="P:proteasome-mediated ubiquitin-dependent protein catabolic process"/>
    <property type="evidence" value="ECO:0007669"/>
    <property type="project" value="TreeGrafter"/>
</dbReference>
<keyword evidence="2" id="KW-0677">Repeat</keyword>
<reference evidence="10" key="1">
    <citation type="submission" date="2025-08" db="UniProtKB">
        <authorList>
            <consortium name="RefSeq"/>
        </authorList>
    </citation>
    <scope>IDENTIFICATION</scope>
    <source>
        <tissue evidence="10">Gonads</tissue>
    </source>
</reference>
<evidence type="ECO:0000256" key="6">
    <source>
        <dbReference type="PROSITE-ProRule" id="PRU00504"/>
    </source>
</evidence>
<keyword evidence="3 5" id="KW-0863">Zinc-finger</keyword>
<feature type="domain" description="RING-type" evidence="8">
    <location>
        <begin position="72"/>
        <end position="141"/>
    </location>
</feature>
<dbReference type="Proteomes" id="UP000504635">
    <property type="component" value="Unplaced"/>
</dbReference>
<keyword evidence="9" id="KW-1185">Reference proteome</keyword>
<dbReference type="InterPro" id="IPR001258">
    <property type="entry name" value="NHL_repeat"/>
</dbReference>
<evidence type="ECO:0000256" key="7">
    <source>
        <dbReference type="SAM" id="Coils"/>
    </source>
</evidence>
<dbReference type="PROSITE" id="PS00518">
    <property type="entry name" value="ZF_RING_1"/>
    <property type="match status" value="1"/>
</dbReference>
<dbReference type="KEGG" id="soy:115889295"/>
<evidence type="ECO:0000256" key="2">
    <source>
        <dbReference type="ARBA" id="ARBA00022737"/>
    </source>
</evidence>
<dbReference type="OrthoDB" id="654191at2759"/>
<keyword evidence="7" id="KW-0175">Coiled coil</keyword>
<dbReference type="GO" id="GO:0061630">
    <property type="term" value="F:ubiquitin protein ligase activity"/>
    <property type="evidence" value="ECO:0007669"/>
    <property type="project" value="TreeGrafter"/>
</dbReference>
<evidence type="ECO:0000256" key="5">
    <source>
        <dbReference type="PROSITE-ProRule" id="PRU00175"/>
    </source>
</evidence>
<gene>
    <name evidence="10" type="primary">LOC115889295</name>
</gene>
<dbReference type="Gene3D" id="2.120.10.30">
    <property type="entry name" value="TolB, C-terminal domain"/>
    <property type="match status" value="1"/>
</dbReference>
<evidence type="ECO:0000256" key="1">
    <source>
        <dbReference type="ARBA" id="ARBA00022723"/>
    </source>
</evidence>